<gene>
    <name evidence="2" type="ORF">K444DRAFT_625763</name>
</gene>
<dbReference type="InParanoid" id="A0A2J6TQ89"/>
<sequence length="171" mass="18221">MVVRASALYLPLLPFCTVGLLAVQCLPGGFKAYPIYPASQVLSNAAEDGLLDDLSHSAVLGAAGRQNSRLQSGIVIVGPSPKMWTVTNESKTIELGISRHYRAVPCGHESMSLVPRTLPPRANSTALSMSCRSFNLFDFYTPSKTVIEAWLAAEGKGLLDSDTISPGDAKL</sequence>
<dbReference type="GeneID" id="36590643"/>
<reference evidence="2 3" key="1">
    <citation type="submission" date="2016-04" db="EMBL/GenBank/DDBJ databases">
        <title>A degradative enzymes factory behind the ericoid mycorrhizal symbiosis.</title>
        <authorList>
            <consortium name="DOE Joint Genome Institute"/>
            <person name="Martino E."/>
            <person name="Morin E."/>
            <person name="Grelet G."/>
            <person name="Kuo A."/>
            <person name="Kohler A."/>
            <person name="Daghino S."/>
            <person name="Barry K."/>
            <person name="Choi C."/>
            <person name="Cichocki N."/>
            <person name="Clum A."/>
            <person name="Copeland A."/>
            <person name="Hainaut M."/>
            <person name="Haridas S."/>
            <person name="Labutti K."/>
            <person name="Lindquist E."/>
            <person name="Lipzen A."/>
            <person name="Khouja H.-R."/>
            <person name="Murat C."/>
            <person name="Ohm R."/>
            <person name="Olson A."/>
            <person name="Spatafora J."/>
            <person name="Veneault-Fourrey C."/>
            <person name="Henrissat B."/>
            <person name="Grigoriev I."/>
            <person name="Martin F."/>
            <person name="Perotto S."/>
        </authorList>
    </citation>
    <scope>NUCLEOTIDE SEQUENCE [LARGE SCALE GENOMIC DNA]</scope>
    <source>
        <strain evidence="2 3">E</strain>
    </source>
</reference>
<dbReference type="EMBL" id="KZ613747">
    <property type="protein sequence ID" value="PMD65176.1"/>
    <property type="molecule type" value="Genomic_DNA"/>
</dbReference>
<evidence type="ECO:0000313" key="3">
    <source>
        <dbReference type="Proteomes" id="UP000235371"/>
    </source>
</evidence>
<dbReference type="Proteomes" id="UP000235371">
    <property type="component" value="Unassembled WGS sequence"/>
</dbReference>
<protein>
    <submittedName>
        <fullName evidence="2">Uncharacterized protein</fullName>
    </submittedName>
</protein>
<proteinExistence type="predicted"/>
<dbReference type="AlphaFoldDB" id="A0A2J6TQ89"/>
<evidence type="ECO:0000313" key="2">
    <source>
        <dbReference type="EMBL" id="PMD65176.1"/>
    </source>
</evidence>
<accession>A0A2J6TQ89</accession>
<feature type="chain" id="PRO_5014377754" evidence="1">
    <location>
        <begin position="33"/>
        <end position="171"/>
    </location>
</feature>
<keyword evidence="3" id="KW-1185">Reference proteome</keyword>
<feature type="signal peptide" evidence="1">
    <location>
        <begin position="1"/>
        <end position="32"/>
    </location>
</feature>
<evidence type="ECO:0000256" key="1">
    <source>
        <dbReference type="SAM" id="SignalP"/>
    </source>
</evidence>
<dbReference type="RefSeq" id="XP_024742080.1">
    <property type="nucleotide sequence ID" value="XM_024882566.1"/>
</dbReference>
<organism evidence="2 3">
    <name type="scientific">Hyaloscypha bicolor E</name>
    <dbReference type="NCBI Taxonomy" id="1095630"/>
    <lineage>
        <taxon>Eukaryota</taxon>
        <taxon>Fungi</taxon>
        <taxon>Dikarya</taxon>
        <taxon>Ascomycota</taxon>
        <taxon>Pezizomycotina</taxon>
        <taxon>Leotiomycetes</taxon>
        <taxon>Helotiales</taxon>
        <taxon>Hyaloscyphaceae</taxon>
        <taxon>Hyaloscypha</taxon>
        <taxon>Hyaloscypha bicolor</taxon>
    </lineage>
</organism>
<name>A0A2J6TQ89_9HELO</name>
<keyword evidence="1" id="KW-0732">Signal</keyword>